<dbReference type="PANTHER" id="PTHR34138">
    <property type="entry name" value="CELL SHAPE-DETERMINING PROTEIN MREC"/>
    <property type="match status" value="1"/>
</dbReference>
<dbReference type="InterPro" id="IPR007221">
    <property type="entry name" value="MreC"/>
</dbReference>
<gene>
    <name evidence="6" type="ORF">MNBD_GAMMA18-449</name>
</gene>
<sequence>MIFDHRYDHLDNIRSGIATALYPIQYITNIPSVATYWVSDTFVSRENLLKENSNLKTEHLLLKAQLQKLYALERENIRLRGLMGSTQDIGERMMISEIIAVDLAPFSRQIVINKGGSDKLFTGQPLLDAKGVVGQVIEVGKFSSRAMMITDPSHAIPVQVNRTGMRAIAVGTGDANNGLELTHIPNNADIQKGDLLVTSGLGGRFPAGYPVAHITEIILDPHQSYAVVKAQPAAALERIREILVIWKNEPDVVTGEPVP</sequence>
<comment type="similarity">
    <text evidence="1">Belongs to the MreC family.</text>
</comment>
<dbReference type="EMBL" id="UOFP01000199">
    <property type="protein sequence ID" value="VAW87813.1"/>
    <property type="molecule type" value="Genomic_DNA"/>
</dbReference>
<organism evidence="6">
    <name type="scientific">hydrothermal vent metagenome</name>
    <dbReference type="NCBI Taxonomy" id="652676"/>
    <lineage>
        <taxon>unclassified sequences</taxon>
        <taxon>metagenomes</taxon>
        <taxon>ecological metagenomes</taxon>
    </lineage>
</organism>
<protein>
    <recommendedName>
        <fullName evidence="2">Cell shape-determining protein MreC</fullName>
    </recommendedName>
    <alternativeName>
        <fullName evidence="4">Cell shape protein MreC</fullName>
    </alternativeName>
</protein>
<accession>A0A3B0ZHV6</accession>
<dbReference type="PIRSF" id="PIRSF038471">
    <property type="entry name" value="MreC"/>
    <property type="match status" value="1"/>
</dbReference>
<evidence type="ECO:0000259" key="5">
    <source>
        <dbReference type="Pfam" id="PF04085"/>
    </source>
</evidence>
<evidence type="ECO:0000256" key="1">
    <source>
        <dbReference type="ARBA" id="ARBA00009369"/>
    </source>
</evidence>
<dbReference type="GO" id="GO:0008360">
    <property type="term" value="P:regulation of cell shape"/>
    <property type="evidence" value="ECO:0007669"/>
    <property type="project" value="UniProtKB-KW"/>
</dbReference>
<name>A0A3B0ZHV6_9ZZZZ</name>
<dbReference type="GO" id="GO:0005886">
    <property type="term" value="C:plasma membrane"/>
    <property type="evidence" value="ECO:0007669"/>
    <property type="project" value="TreeGrafter"/>
</dbReference>
<dbReference type="NCBIfam" id="TIGR00219">
    <property type="entry name" value="mreC"/>
    <property type="match status" value="1"/>
</dbReference>
<evidence type="ECO:0000256" key="3">
    <source>
        <dbReference type="ARBA" id="ARBA00022960"/>
    </source>
</evidence>
<evidence type="ECO:0000313" key="6">
    <source>
        <dbReference type="EMBL" id="VAW87813.1"/>
    </source>
</evidence>
<dbReference type="AlphaFoldDB" id="A0A3B0ZHV6"/>
<dbReference type="PANTHER" id="PTHR34138:SF1">
    <property type="entry name" value="CELL SHAPE-DETERMINING PROTEIN MREC"/>
    <property type="match status" value="1"/>
</dbReference>
<dbReference type="Gene3D" id="2.40.10.340">
    <property type="entry name" value="Rod shape-determining protein MreC, domain 1"/>
    <property type="match status" value="1"/>
</dbReference>
<dbReference type="Pfam" id="PF04085">
    <property type="entry name" value="MreC"/>
    <property type="match status" value="1"/>
</dbReference>
<reference evidence="6" key="1">
    <citation type="submission" date="2018-06" db="EMBL/GenBank/DDBJ databases">
        <authorList>
            <person name="Zhirakovskaya E."/>
        </authorList>
    </citation>
    <scope>NUCLEOTIDE SEQUENCE</scope>
</reference>
<feature type="domain" description="Rod shape-determining protein MreC beta-barrel core" evidence="5">
    <location>
        <begin position="98"/>
        <end position="246"/>
    </location>
</feature>
<dbReference type="InterPro" id="IPR042175">
    <property type="entry name" value="Cell/Rod_MreC_2"/>
</dbReference>
<dbReference type="InterPro" id="IPR055342">
    <property type="entry name" value="MreC_beta-barrel_core"/>
</dbReference>
<keyword evidence="3" id="KW-0133">Cell shape</keyword>
<proteinExistence type="inferred from homology"/>
<evidence type="ECO:0000256" key="4">
    <source>
        <dbReference type="ARBA" id="ARBA00032089"/>
    </source>
</evidence>
<dbReference type="Gene3D" id="2.40.10.350">
    <property type="entry name" value="Rod shape-determining protein MreC, domain 2"/>
    <property type="match status" value="1"/>
</dbReference>
<dbReference type="InterPro" id="IPR042177">
    <property type="entry name" value="Cell/Rod_1"/>
</dbReference>
<evidence type="ECO:0000256" key="2">
    <source>
        <dbReference type="ARBA" id="ARBA00013855"/>
    </source>
</evidence>